<evidence type="ECO:0000259" key="1">
    <source>
        <dbReference type="Pfam" id="PF13018"/>
    </source>
</evidence>
<dbReference type="OrthoDB" id="2664633at2"/>
<evidence type="ECO:0000313" key="2">
    <source>
        <dbReference type="EMBL" id="SUO92163.1"/>
    </source>
</evidence>
<dbReference type="RefSeq" id="WP_115217710.1">
    <property type="nucleotide sequence ID" value="NZ_UHIA01000003.1"/>
</dbReference>
<accession>A0A380MLB7</accession>
<dbReference type="InterPro" id="IPR024973">
    <property type="entry name" value="ESPR"/>
</dbReference>
<dbReference type="Pfam" id="PF13018">
    <property type="entry name" value="ESPR"/>
    <property type="match status" value="1"/>
</dbReference>
<gene>
    <name evidence="2" type="ORF">NCTC10717_00411</name>
</gene>
<dbReference type="EMBL" id="UHIA01000003">
    <property type="protein sequence ID" value="SUO92163.1"/>
    <property type="molecule type" value="Genomic_DNA"/>
</dbReference>
<keyword evidence="3" id="KW-1185">Reference proteome</keyword>
<proteinExistence type="predicted"/>
<protein>
    <submittedName>
        <fullName evidence="2">Uncharacterized conserved protein</fullName>
    </submittedName>
</protein>
<feature type="domain" description="ESPR" evidence="1">
    <location>
        <begin position="1"/>
        <end position="44"/>
    </location>
</feature>
<dbReference type="AlphaFoldDB" id="A0A380MLB7"/>
<evidence type="ECO:0000313" key="3">
    <source>
        <dbReference type="Proteomes" id="UP000254575"/>
    </source>
</evidence>
<name>A0A380MLB7_9GAMM</name>
<reference evidence="2 3" key="1">
    <citation type="submission" date="2018-06" db="EMBL/GenBank/DDBJ databases">
        <authorList>
            <consortium name="Pathogen Informatics"/>
            <person name="Doyle S."/>
        </authorList>
    </citation>
    <scope>NUCLEOTIDE SEQUENCE [LARGE SCALE GENOMIC DNA]</scope>
    <source>
        <strain evidence="2 3">NCTC10717</strain>
    </source>
</reference>
<dbReference type="Proteomes" id="UP000254575">
    <property type="component" value="Unassembled WGS sequence"/>
</dbReference>
<sequence>MNKRFYRVIFSKARSMLIAVGETARSSGKSRRQQAGKALALLLLMPMFSHAQNISVDTNAPLHQQPTLLQTAGGMAQIDIQTPHRCRRIGKPIHAL</sequence>
<organism evidence="2 3">
    <name type="scientific">Suttonella indologenes</name>
    <dbReference type="NCBI Taxonomy" id="13276"/>
    <lineage>
        <taxon>Bacteria</taxon>
        <taxon>Pseudomonadati</taxon>
        <taxon>Pseudomonadota</taxon>
        <taxon>Gammaproteobacteria</taxon>
        <taxon>Cardiobacteriales</taxon>
        <taxon>Cardiobacteriaceae</taxon>
        <taxon>Suttonella</taxon>
    </lineage>
</organism>